<dbReference type="AlphaFoldDB" id="A0A4Z2ID80"/>
<accession>A0A4Z2ID80</accession>
<organism evidence="2 3">
    <name type="scientific">Liparis tanakae</name>
    <name type="common">Tanaka's snailfish</name>
    <dbReference type="NCBI Taxonomy" id="230148"/>
    <lineage>
        <taxon>Eukaryota</taxon>
        <taxon>Metazoa</taxon>
        <taxon>Chordata</taxon>
        <taxon>Craniata</taxon>
        <taxon>Vertebrata</taxon>
        <taxon>Euteleostomi</taxon>
        <taxon>Actinopterygii</taxon>
        <taxon>Neopterygii</taxon>
        <taxon>Teleostei</taxon>
        <taxon>Neoteleostei</taxon>
        <taxon>Acanthomorphata</taxon>
        <taxon>Eupercaria</taxon>
        <taxon>Perciformes</taxon>
        <taxon>Cottioidei</taxon>
        <taxon>Cottales</taxon>
        <taxon>Liparidae</taxon>
        <taxon>Liparis</taxon>
    </lineage>
</organism>
<dbReference type="Proteomes" id="UP000314294">
    <property type="component" value="Unassembled WGS sequence"/>
</dbReference>
<feature type="region of interest" description="Disordered" evidence="1">
    <location>
        <begin position="1"/>
        <end position="37"/>
    </location>
</feature>
<sequence>MKVNGLGLANRSLSSNNVRRPPRRVEVSPPRSPEFPRIHFHHSASRYGTYAHPAQSPPHRLGYSLNSDSFRRYAFSEAPRGTRPLTSTSEHGTLNRRSLRQTAAPQPAMASAAFGQSADYGSRWSYNQTVGKQDQRDGDKMLGAVPPEEAVSWLARVRREGLRRLNSYPPSLTSVEMDVGKQMEVEVPLQRMQSQNFMTLPSENKAPEMTLERAVNLLTQDNEDTLTSAASHIQSQCLKSADAKKMVCLLLCIVSFYS</sequence>
<feature type="compositionally biased region" description="Polar residues" evidence="1">
    <location>
        <begin position="84"/>
        <end position="96"/>
    </location>
</feature>
<name>A0A4Z2ID80_9TELE</name>
<proteinExistence type="predicted"/>
<keyword evidence="3" id="KW-1185">Reference proteome</keyword>
<protein>
    <submittedName>
        <fullName evidence="2">Uncharacterized protein</fullName>
    </submittedName>
</protein>
<evidence type="ECO:0000313" key="2">
    <source>
        <dbReference type="EMBL" id="TNN75485.1"/>
    </source>
</evidence>
<evidence type="ECO:0000256" key="1">
    <source>
        <dbReference type="SAM" id="MobiDB-lite"/>
    </source>
</evidence>
<dbReference type="EMBL" id="SRLO01000103">
    <property type="protein sequence ID" value="TNN75485.1"/>
    <property type="molecule type" value="Genomic_DNA"/>
</dbReference>
<evidence type="ECO:0000313" key="3">
    <source>
        <dbReference type="Proteomes" id="UP000314294"/>
    </source>
</evidence>
<gene>
    <name evidence="2" type="ORF">EYF80_014297</name>
</gene>
<feature type="compositionally biased region" description="Low complexity" evidence="1">
    <location>
        <begin position="10"/>
        <end position="19"/>
    </location>
</feature>
<comment type="caution">
    <text evidence="2">The sequence shown here is derived from an EMBL/GenBank/DDBJ whole genome shotgun (WGS) entry which is preliminary data.</text>
</comment>
<reference evidence="2 3" key="1">
    <citation type="submission" date="2019-03" db="EMBL/GenBank/DDBJ databases">
        <title>First draft genome of Liparis tanakae, snailfish: a comprehensive survey of snailfish specific genes.</title>
        <authorList>
            <person name="Kim W."/>
            <person name="Song I."/>
            <person name="Jeong J.-H."/>
            <person name="Kim D."/>
            <person name="Kim S."/>
            <person name="Ryu S."/>
            <person name="Song J.Y."/>
            <person name="Lee S.K."/>
        </authorList>
    </citation>
    <scope>NUCLEOTIDE SEQUENCE [LARGE SCALE GENOMIC DNA]</scope>
    <source>
        <tissue evidence="2">Muscle</tissue>
    </source>
</reference>
<feature type="region of interest" description="Disordered" evidence="1">
    <location>
        <begin position="76"/>
        <end position="115"/>
    </location>
</feature>
<feature type="compositionally biased region" description="Low complexity" evidence="1">
    <location>
        <begin position="103"/>
        <end position="113"/>
    </location>
</feature>